<dbReference type="AlphaFoldDB" id="A0A5E4YWC0"/>
<evidence type="ECO:0000256" key="2">
    <source>
        <dbReference type="ARBA" id="ARBA00001946"/>
    </source>
</evidence>
<dbReference type="InterPro" id="IPR037062">
    <property type="entry name" value="Malic_N_dom_sf"/>
</dbReference>
<dbReference type="InterPro" id="IPR012301">
    <property type="entry name" value="Malic_N_dom"/>
</dbReference>
<evidence type="ECO:0000259" key="11">
    <source>
        <dbReference type="SMART" id="SM00919"/>
    </source>
</evidence>
<dbReference type="SUPFAM" id="SSF51735">
    <property type="entry name" value="NAD(P)-binding Rossmann-fold domains"/>
    <property type="match status" value="1"/>
</dbReference>
<dbReference type="SUPFAM" id="SSF53223">
    <property type="entry name" value="Aminoacid dehydrogenase-like, N-terminal domain"/>
    <property type="match status" value="1"/>
</dbReference>
<dbReference type="InterPro" id="IPR042112">
    <property type="entry name" value="P_AcTrfase_dom2"/>
</dbReference>
<keyword evidence="10" id="KW-0521">NADP</keyword>
<organism evidence="13 14">
    <name type="scientific">Pandoraea iniqua</name>
    <dbReference type="NCBI Taxonomy" id="2508288"/>
    <lineage>
        <taxon>Bacteria</taxon>
        <taxon>Pseudomonadati</taxon>
        <taxon>Pseudomonadota</taxon>
        <taxon>Betaproteobacteria</taxon>
        <taxon>Burkholderiales</taxon>
        <taxon>Burkholderiaceae</taxon>
        <taxon>Pandoraea</taxon>
    </lineage>
</organism>
<dbReference type="FunFam" id="3.40.50.720:FF:000095">
    <property type="entry name" value="NADP-dependent malic enzyme"/>
    <property type="match status" value="1"/>
</dbReference>
<evidence type="ECO:0000256" key="8">
    <source>
        <dbReference type="PIRSR" id="PIRSR036684-1"/>
    </source>
</evidence>
<gene>
    <name evidence="13" type="ORF">PIN31115_04770</name>
</gene>
<reference evidence="13 14" key="1">
    <citation type="submission" date="2019-08" db="EMBL/GenBank/DDBJ databases">
        <authorList>
            <person name="Peeters C."/>
        </authorList>
    </citation>
    <scope>NUCLEOTIDE SEQUENCE [LARGE SCALE GENOMIC DNA]</scope>
    <source>
        <strain evidence="13 14">LMG 31115</strain>
    </source>
</reference>
<dbReference type="GO" id="GO:0016746">
    <property type="term" value="F:acyltransferase activity"/>
    <property type="evidence" value="ECO:0007669"/>
    <property type="project" value="InterPro"/>
</dbReference>
<evidence type="ECO:0000256" key="9">
    <source>
        <dbReference type="PIRSR" id="PIRSR036684-2"/>
    </source>
</evidence>
<feature type="active site" description="Proton acceptor" evidence="8">
    <location>
        <position position="98"/>
    </location>
</feature>
<dbReference type="InterPro" id="IPR012302">
    <property type="entry name" value="Malic_NAD-bd"/>
</dbReference>
<dbReference type="InterPro" id="IPR002505">
    <property type="entry name" value="PTA_PTB"/>
</dbReference>
<dbReference type="EMBL" id="CABPSI010000006">
    <property type="protein sequence ID" value="VVE52615.1"/>
    <property type="molecule type" value="Genomic_DNA"/>
</dbReference>
<keyword evidence="5 9" id="KW-0479">Metal-binding</keyword>
<dbReference type="SUPFAM" id="SSF53659">
    <property type="entry name" value="Isocitrate/Isopropylmalate dehydrogenase-like"/>
    <property type="match status" value="1"/>
</dbReference>
<dbReference type="SMART" id="SM00919">
    <property type="entry name" value="Malic_M"/>
    <property type="match status" value="1"/>
</dbReference>
<dbReference type="Pfam" id="PF01515">
    <property type="entry name" value="PTA_PTB"/>
    <property type="match status" value="1"/>
</dbReference>
<dbReference type="PANTHER" id="PTHR43237">
    <property type="entry name" value="NADP-DEPENDENT MALIC ENZYME"/>
    <property type="match status" value="1"/>
</dbReference>
<dbReference type="GO" id="GO:0004470">
    <property type="term" value="F:malic enzyme activity"/>
    <property type="evidence" value="ECO:0007669"/>
    <property type="project" value="InterPro"/>
</dbReference>
<dbReference type="RefSeq" id="WP_150686190.1">
    <property type="nucleotide sequence ID" value="NZ_CABPSI010000006.1"/>
</dbReference>
<dbReference type="Pfam" id="PF03949">
    <property type="entry name" value="Malic_M"/>
    <property type="match status" value="1"/>
</dbReference>
<evidence type="ECO:0000256" key="10">
    <source>
        <dbReference type="PIRSR" id="PIRSR036684-3"/>
    </source>
</evidence>
<dbReference type="InterPro" id="IPR042113">
    <property type="entry name" value="P_AcTrfase_dom1"/>
</dbReference>
<feature type="binding site" evidence="9">
    <location>
        <position position="140"/>
    </location>
    <ligand>
        <name>a divalent metal cation</name>
        <dbReference type="ChEBI" id="CHEBI:60240"/>
    </ligand>
</feature>
<feature type="domain" description="Malic enzyme N-terminal" evidence="12">
    <location>
        <begin position="22"/>
        <end position="155"/>
    </location>
</feature>
<feature type="domain" description="Malic enzyme NAD-binding" evidence="11">
    <location>
        <begin position="167"/>
        <end position="404"/>
    </location>
</feature>
<feature type="binding site" evidence="10">
    <location>
        <position position="291"/>
    </location>
    <ligand>
        <name>a divalent metal cation</name>
        <dbReference type="ChEBI" id="CHEBI:60240"/>
    </ligand>
</feature>
<dbReference type="FunFam" id="3.40.50.10380:FF:000003">
    <property type="entry name" value="NADP-dependent malic enzyme"/>
    <property type="match status" value="1"/>
</dbReference>
<dbReference type="InterPro" id="IPR036291">
    <property type="entry name" value="NAD(P)-bd_dom_sf"/>
</dbReference>
<evidence type="ECO:0000313" key="14">
    <source>
        <dbReference type="Proteomes" id="UP000333828"/>
    </source>
</evidence>
<dbReference type="NCBIfam" id="NF009501">
    <property type="entry name" value="PRK12861.1"/>
    <property type="match status" value="1"/>
</dbReference>
<dbReference type="InterPro" id="IPR051674">
    <property type="entry name" value="Malate_Decarboxylase"/>
</dbReference>
<keyword evidence="6" id="KW-0560">Oxidoreductase</keyword>
<dbReference type="Pfam" id="PF00390">
    <property type="entry name" value="malic"/>
    <property type="match status" value="1"/>
</dbReference>
<feature type="binding site" evidence="9">
    <location>
        <position position="141"/>
    </location>
    <ligand>
        <name>a divalent metal cation</name>
        <dbReference type="ChEBI" id="CHEBI:60240"/>
    </ligand>
</feature>
<feature type="binding site" evidence="10">
    <location>
        <begin position="80"/>
        <end position="87"/>
    </location>
    <ligand>
        <name>NADP(+)</name>
        <dbReference type="ChEBI" id="CHEBI:58349"/>
    </ligand>
</feature>
<evidence type="ECO:0000259" key="12">
    <source>
        <dbReference type="SMART" id="SM01274"/>
    </source>
</evidence>
<evidence type="ECO:0000256" key="7">
    <source>
        <dbReference type="ARBA" id="ARBA00023268"/>
    </source>
</evidence>
<evidence type="ECO:0000256" key="3">
    <source>
        <dbReference type="ARBA" id="ARBA00007686"/>
    </source>
</evidence>
<dbReference type="Proteomes" id="UP000333828">
    <property type="component" value="Unassembled WGS sequence"/>
</dbReference>
<evidence type="ECO:0000256" key="6">
    <source>
        <dbReference type="ARBA" id="ARBA00023002"/>
    </source>
</evidence>
<dbReference type="CDD" id="cd05311">
    <property type="entry name" value="NAD_bind_2_malic_enz"/>
    <property type="match status" value="1"/>
</dbReference>
<sequence length="767" mass="83026">MPTPIDPKLREAALEYHEFPTPGKIAIAPTKQLLNQRDLALAYSPGVAAACEEIVIDPLNASRYTARGNLVGVISNGTAVLGLGDIGPLASKPVMEGKGVLFKKFANIDVFDIEIDEKDPEKLVDIIAALEPTFGAINLEDIKAPECFIVERKLRERMKIPVFHDDQHGTAIVVAAALINGLKVVGKDLTSVKVVTSGAGAAALACLDLIVDMGLPIENIWVTDLAGVVYEGRTELMDPEKIRFAQKTDARGLADVIGGADVFLGLSAAGVLKPEMVKTMADKPLIFALANPNPEITPELAKEVRPDCVMATGRTDYPNQVNNVLCFPFIFRGALDVGATTITRSMEIAAVNALAELARQEQSDIVASAYGIKNLSFGPEYLIPKPFDPRLLVKVATAVAEAAMAAGVATRPLADVDAYEQSLQQFVYHSGGLMKPLFSVARSVPADKKRIAFAEGEEERVLRAVQILVDERVATPILVGRPAVIEHRIQQYGLRLTAGVDFTVVNPEHDERYRDYWETYHQLTNRKGVTASYARVEMRRRTTLIAAMLVRKGEADGLICGTVSTPGRHLHFIDRVIGKREGGHVYGAMNALILPNRQIFLVDTHINQDPSAEELAEITLMAAEEIRRFGIQPKVALLSHSNFGTSDASCARKMRETLAILQERAPELEVDGEMHGDCALDPELRARIMPESTLTGAANLLVMPNIDAANIAYNLLKTAAGNNVAIGPILLGAAKPVHILTESATVRRIINMVALVVADAAAQQETR</sequence>
<evidence type="ECO:0000256" key="1">
    <source>
        <dbReference type="ARBA" id="ARBA00001936"/>
    </source>
</evidence>
<dbReference type="GO" id="GO:0006108">
    <property type="term" value="P:malate metabolic process"/>
    <property type="evidence" value="ECO:0007669"/>
    <property type="project" value="InterPro"/>
</dbReference>
<comment type="cofactor">
    <cofactor evidence="2">
        <name>Mg(2+)</name>
        <dbReference type="ChEBI" id="CHEBI:18420"/>
    </cofactor>
</comment>
<dbReference type="Gene3D" id="3.40.50.10950">
    <property type="match status" value="1"/>
</dbReference>
<evidence type="ECO:0000256" key="4">
    <source>
        <dbReference type="ARBA" id="ARBA00008756"/>
    </source>
</evidence>
<proteinExistence type="inferred from homology"/>
<comment type="similarity">
    <text evidence="4">In the C-terminal section; belongs to the phosphate acetyltransferase and butyryltransferase family.</text>
</comment>
<accession>A0A5E4YWC0</accession>
<dbReference type="GO" id="GO:0046872">
    <property type="term" value="F:metal ion binding"/>
    <property type="evidence" value="ECO:0007669"/>
    <property type="project" value="UniProtKB-KW"/>
</dbReference>
<evidence type="ECO:0000313" key="13">
    <source>
        <dbReference type="EMBL" id="VVE52615.1"/>
    </source>
</evidence>
<dbReference type="PANTHER" id="PTHR43237:SF4">
    <property type="entry name" value="NADP-DEPENDENT MALIC ENZYME"/>
    <property type="match status" value="1"/>
</dbReference>
<dbReference type="InterPro" id="IPR045213">
    <property type="entry name" value="Malic_NAD-bd_bact_type"/>
</dbReference>
<dbReference type="GO" id="GO:0016616">
    <property type="term" value="F:oxidoreductase activity, acting on the CH-OH group of donors, NAD or NADP as acceptor"/>
    <property type="evidence" value="ECO:0007669"/>
    <property type="project" value="InterPro"/>
</dbReference>
<dbReference type="GO" id="GO:0051287">
    <property type="term" value="F:NAD binding"/>
    <property type="evidence" value="ECO:0007669"/>
    <property type="project" value="InterPro"/>
</dbReference>
<dbReference type="InterPro" id="IPR015884">
    <property type="entry name" value="Malic_enzyme_CS"/>
</dbReference>
<dbReference type="SMART" id="SM01274">
    <property type="entry name" value="malic"/>
    <property type="match status" value="1"/>
</dbReference>
<name>A0A5E4YWC0_9BURK</name>
<dbReference type="InterPro" id="IPR046346">
    <property type="entry name" value="Aminoacid_DH-like_N_sf"/>
</dbReference>
<dbReference type="Gene3D" id="3.40.50.720">
    <property type="entry name" value="NAD(P)-binding Rossmann-like Domain"/>
    <property type="match status" value="1"/>
</dbReference>
<comment type="cofactor">
    <cofactor evidence="1">
        <name>Mn(2+)</name>
        <dbReference type="ChEBI" id="CHEBI:29035"/>
    </cofactor>
</comment>
<dbReference type="PIRSF" id="PIRSF036684">
    <property type="entry name" value="ME_PTA"/>
    <property type="match status" value="1"/>
</dbReference>
<evidence type="ECO:0000256" key="5">
    <source>
        <dbReference type="ARBA" id="ARBA00022723"/>
    </source>
</evidence>
<dbReference type="Gene3D" id="3.40.50.10750">
    <property type="entry name" value="Isocitrate/Isopropylmalate dehydrogenase-like"/>
    <property type="match status" value="1"/>
</dbReference>
<keyword evidence="7" id="KW-0511">Multifunctional enzyme</keyword>
<keyword evidence="14" id="KW-1185">Reference proteome</keyword>
<dbReference type="PROSITE" id="PS00331">
    <property type="entry name" value="MALIC_ENZYMES"/>
    <property type="match status" value="1"/>
</dbReference>
<feature type="binding site" evidence="10">
    <location>
        <position position="166"/>
    </location>
    <ligand>
        <name>a divalent metal cation</name>
        <dbReference type="ChEBI" id="CHEBI:60240"/>
    </ligand>
</feature>
<comment type="similarity">
    <text evidence="3">In the N-terminal section; belongs to the malic enzymes family.</text>
</comment>
<dbReference type="InterPro" id="IPR012188">
    <property type="entry name" value="ME_PTA"/>
</dbReference>
<dbReference type="Gene3D" id="3.40.50.10380">
    <property type="entry name" value="Malic enzyme, N-terminal domain"/>
    <property type="match status" value="1"/>
</dbReference>
<protein>
    <submittedName>
        <fullName evidence="13">Malate dehydrogenase</fullName>
    </submittedName>
</protein>